<keyword evidence="2" id="KW-1185">Reference proteome</keyword>
<dbReference type="RefSeq" id="XP_003857166.1">
    <property type="nucleotide sequence ID" value="XM_003857118.1"/>
</dbReference>
<proteinExistence type="predicted"/>
<protein>
    <submittedName>
        <fullName evidence="1">Uncharacterized protein</fullName>
    </submittedName>
</protein>
<reference evidence="1 2" key="1">
    <citation type="journal article" date="2011" name="PLoS Genet.">
        <title>Finished genome of the fungal wheat pathogen Mycosphaerella graminicola reveals dispensome structure, chromosome plasticity, and stealth pathogenesis.</title>
        <authorList>
            <person name="Goodwin S.B."/>
            <person name="Ben M'barek S."/>
            <person name="Dhillon B."/>
            <person name="Wittenberg A.H.J."/>
            <person name="Crane C.F."/>
            <person name="Hane J.K."/>
            <person name="Foster A.J."/>
            <person name="Van der Lee T.A.J."/>
            <person name="Grimwood J."/>
            <person name="Aerts A."/>
            <person name="Antoniw J."/>
            <person name="Bailey A."/>
            <person name="Bluhm B."/>
            <person name="Bowler J."/>
            <person name="Bristow J."/>
            <person name="van der Burgt A."/>
            <person name="Canto-Canche B."/>
            <person name="Churchill A.C.L."/>
            <person name="Conde-Ferraez L."/>
            <person name="Cools H.J."/>
            <person name="Coutinho P.M."/>
            <person name="Csukai M."/>
            <person name="Dehal P."/>
            <person name="De Wit P."/>
            <person name="Donzelli B."/>
            <person name="van de Geest H.C."/>
            <person name="van Ham R.C.H.J."/>
            <person name="Hammond-Kosack K.E."/>
            <person name="Henrissat B."/>
            <person name="Kilian A."/>
            <person name="Kobayashi A.K."/>
            <person name="Koopmann E."/>
            <person name="Kourmpetis Y."/>
            <person name="Kuzniar A."/>
            <person name="Lindquist E."/>
            <person name="Lombard V."/>
            <person name="Maliepaard C."/>
            <person name="Martins N."/>
            <person name="Mehrabi R."/>
            <person name="Nap J.P.H."/>
            <person name="Ponomarenko A."/>
            <person name="Rudd J.J."/>
            <person name="Salamov A."/>
            <person name="Schmutz J."/>
            <person name="Schouten H.J."/>
            <person name="Shapiro H."/>
            <person name="Stergiopoulos I."/>
            <person name="Torriani S.F.F."/>
            <person name="Tu H."/>
            <person name="de Vries R.P."/>
            <person name="Waalwijk C."/>
            <person name="Ware S.B."/>
            <person name="Wiebenga A."/>
            <person name="Zwiers L.-H."/>
            <person name="Oliver R.P."/>
            <person name="Grigoriev I.V."/>
            <person name="Kema G.H.J."/>
        </authorList>
    </citation>
    <scope>NUCLEOTIDE SEQUENCE [LARGE SCALE GENOMIC DNA]</scope>
    <source>
        <strain evidence="2">CBS 115943 / IPO323</strain>
    </source>
</reference>
<dbReference type="InParanoid" id="F9WWS4"/>
<name>F9WWS4_ZYMTI</name>
<sequence>MRAATLVQTLIITELHDDNGPTIPSGGNTTTRTPIRIEGCYISTIKLLVRSLIYSPMLADHVRELYFGEDTPLLADLDSDGEELEDHGVEVEAIENYAEAVNASTSLSQEIRELVTNGLAEGEQPANMAMLLIACRKLEVLEVELLPGWNELIVGSVLDSAGRDPMASSESNEALPLSRLRELTVRCGQETAFLKMSELQWLIHIGQLETFRGNRLEIIQAADEGAYGEPCHIKHLRLTDSACDGESLRELLACCSSLETLQLEFGPACLVCYGWLSRSIIEFGQNLREICIDMSTLRLSAIAIYGKDDPDDRGFPNFEIPVLTDILPISLRVLELFDCATVQMEAMEKQLNAVWVDDRFEDLYRVRLRAREDKAEVTWDRAEGSHSV</sequence>
<accession>F9WWS4</accession>
<dbReference type="EMBL" id="CM001196">
    <property type="protein sequence ID" value="EGP92142.1"/>
    <property type="molecule type" value="Genomic_DNA"/>
</dbReference>
<evidence type="ECO:0000313" key="2">
    <source>
        <dbReference type="Proteomes" id="UP000008062"/>
    </source>
</evidence>
<dbReference type="OrthoDB" id="2520703at2759"/>
<dbReference type="GeneID" id="13395207"/>
<dbReference type="HOGENOM" id="CLU_712140_0_0_1"/>
<gene>
    <name evidence="1" type="ORF">MYCGRDRAFT_107443</name>
</gene>
<evidence type="ECO:0000313" key="1">
    <source>
        <dbReference type="EMBL" id="EGP92142.1"/>
    </source>
</evidence>
<dbReference type="Proteomes" id="UP000008062">
    <property type="component" value="Chromosome 1"/>
</dbReference>
<dbReference type="AlphaFoldDB" id="F9WWS4"/>
<dbReference type="eggNOG" id="ENOG502RMC5">
    <property type="taxonomic scope" value="Eukaryota"/>
</dbReference>
<organism evidence="1 2">
    <name type="scientific">Zymoseptoria tritici (strain CBS 115943 / IPO323)</name>
    <name type="common">Speckled leaf blotch fungus</name>
    <name type="synonym">Septoria tritici</name>
    <dbReference type="NCBI Taxonomy" id="336722"/>
    <lineage>
        <taxon>Eukaryota</taxon>
        <taxon>Fungi</taxon>
        <taxon>Dikarya</taxon>
        <taxon>Ascomycota</taxon>
        <taxon>Pezizomycotina</taxon>
        <taxon>Dothideomycetes</taxon>
        <taxon>Dothideomycetidae</taxon>
        <taxon>Mycosphaerellales</taxon>
        <taxon>Mycosphaerellaceae</taxon>
        <taxon>Zymoseptoria</taxon>
    </lineage>
</organism>
<dbReference type="KEGG" id="ztr:MYCGRDRAFT_107443"/>